<reference evidence="1 2" key="1">
    <citation type="submission" date="2016-10" db="EMBL/GenBank/DDBJ databases">
        <authorList>
            <person name="de Groot N.N."/>
        </authorList>
    </citation>
    <scope>NUCLEOTIDE SEQUENCE [LARGE SCALE GENOMIC DNA]</scope>
    <source>
        <strain evidence="1 2">DSM 23399</strain>
    </source>
</reference>
<evidence type="ECO:0000313" key="2">
    <source>
        <dbReference type="Proteomes" id="UP000198790"/>
    </source>
</evidence>
<sequence length="255" mass="30090">MTAQGQEKISFDTLKVSFHTGDEVMYTKSFTVFKGDDKLKAVNTFEYYIGIEPLKSDTFDLDKKQRLLIQNFLKTAIHFKDTCTNKYMSTSSEDYIIEYANSKISIRNRFCDWDDYSYDNLEQNLFSKHFDQLNLKRKKYESYLDNSIRGNWQIISPEAPWKWGTNVTLLKQSELTNEVGWIFNSRKKFSTHASDPLKFEKLECYKWDIDEGDVLLIIDSEVYYTPDQGSKSYDGATFKLKKLTPGRIELEFLWR</sequence>
<proteinExistence type="predicted"/>
<protein>
    <submittedName>
        <fullName evidence="1">Uncharacterized protein</fullName>
    </submittedName>
</protein>
<evidence type="ECO:0000313" key="1">
    <source>
        <dbReference type="EMBL" id="SFB06013.1"/>
    </source>
</evidence>
<accession>A0A1I0Y1A5</accession>
<dbReference type="STRING" id="237018.SAMN04489723_10416"/>
<dbReference type="AlphaFoldDB" id="A0A1I0Y1A5"/>
<name>A0A1I0Y1A5_9BACT</name>
<organism evidence="1 2">
    <name type="scientific">Algoriphagus aquimarinus</name>
    <dbReference type="NCBI Taxonomy" id="237018"/>
    <lineage>
        <taxon>Bacteria</taxon>
        <taxon>Pseudomonadati</taxon>
        <taxon>Bacteroidota</taxon>
        <taxon>Cytophagia</taxon>
        <taxon>Cytophagales</taxon>
        <taxon>Cyclobacteriaceae</taxon>
        <taxon>Algoriphagus</taxon>
    </lineage>
</organism>
<dbReference type="Proteomes" id="UP000198790">
    <property type="component" value="Unassembled WGS sequence"/>
</dbReference>
<gene>
    <name evidence="1" type="ORF">SAMN04489723_10416</name>
</gene>
<keyword evidence="2" id="KW-1185">Reference proteome</keyword>
<dbReference type="EMBL" id="FOKK01000004">
    <property type="protein sequence ID" value="SFB06013.1"/>
    <property type="molecule type" value="Genomic_DNA"/>
</dbReference>